<dbReference type="InterPro" id="IPR050710">
    <property type="entry name" value="Band7/mec-2_domain"/>
</dbReference>
<comment type="caution">
    <text evidence="8">The sequence shown here is derived from an EMBL/GenBank/DDBJ whole genome shotgun (WGS) entry which is preliminary data.</text>
</comment>
<dbReference type="Proteomes" id="UP001248536">
    <property type="component" value="Unassembled WGS sequence"/>
</dbReference>
<comment type="similarity">
    <text evidence="2">Belongs to the band 7/mec-2 family.</text>
</comment>
<dbReference type="GO" id="GO:0098552">
    <property type="term" value="C:side of membrane"/>
    <property type="evidence" value="ECO:0007669"/>
    <property type="project" value="UniProtKB-ARBA"/>
</dbReference>
<dbReference type="Pfam" id="PF01145">
    <property type="entry name" value="Band_7"/>
    <property type="match status" value="1"/>
</dbReference>
<reference evidence="9 11" key="3">
    <citation type="submission" date="2022-06" db="EMBL/GenBank/DDBJ databases">
        <title>Haloarcula sp. a new haloarchaeum isolate from saline soil.</title>
        <authorList>
            <person name="Strakova D."/>
            <person name="Galisteo C."/>
            <person name="Sanchez-Porro C."/>
            <person name="Ventosa A."/>
        </authorList>
    </citation>
    <scope>NUCLEOTIDE SEQUENCE [LARGE SCALE GENOMIC DNA]</scope>
    <source>
        <strain evidence="9 11">JCM 15760</strain>
    </source>
</reference>
<evidence type="ECO:0000256" key="6">
    <source>
        <dbReference type="SAM" id="Phobius"/>
    </source>
</evidence>
<dbReference type="EMBL" id="JAMQCP010000002">
    <property type="protein sequence ID" value="MDS0254175.1"/>
    <property type="molecule type" value="Genomic_DNA"/>
</dbReference>
<keyword evidence="4 6" id="KW-1133">Transmembrane helix</keyword>
<evidence type="ECO:0000313" key="10">
    <source>
        <dbReference type="Proteomes" id="UP000656367"/>
    </source>
</evidence>
<dbReference type="AlphaFoldDB" id="A0A830FVI0"/>
<dbReference type="Proteomes" id="UP000656367">
    <property type="component" value="Unassembled WGS sequence"/>
</dbReference>
<dbReference type="OrthoDB" id="10752at2157"/>
<evidence type="ECO:0000256" key="3">
    <source>
        <dbReference type="ARBA" id="ARBA00022692"/>
    </source>
</evidence>
<dbReference type="SUPFAM" id="SSF117892">
    <property type="entry name" value="Band 7/SPFH domain"/>
    <property type="match status" value="1"/>
</dbReference>
<feature type="transmembrane region" description="Helical" evidence="6">
    <location>
        <begin position="12"/>
        <end position="36"/>
    </location>
</feature>
<dbReference type="EMBL" id="BMON01000002">
    <property type="protein sequence ID" value="GGM43654.1"/>
    <property type="molecule type" value="Genomic_DNA"/>
</dbReference>
<evidence type="ECO:0000256" key="4">
    <source>
        <dbReference type="ARBA" id="ARBA00022989"/>
    </source>
</evidence>
<keyword evidence="6" id="KW-0472">Membrane</keyword>
<evidence type="ECO:0000256" key="5">
    <source>
        <dbReference type="SAM" id="MobiDB-lite"/>
    </source>
</evidence>
<evidence type="ECO:0000259" key="7">
    <source>
        <dbReference type="SMART" id="SM00244"/>
    </source>
</evidence>
<dbReference type="PANTHER" id="PTHR43327:SF10">
    <property type="entry name" value="STOMATIN-LIKE PROTEIN 2, MITOCHONDRIAL"/>
    <property type="match status" value="1"/>
</dbReference>
<dbReference type="PANTHER" id="PTHR43327">
    <property type="entry name" value="STOMATIN-LIKE PROTEIN 2, MITOCHONDRIAL"/>
    <property type="match status" value="1"/>
</dbReference>
<dbReference type="InterPro" id="IPR001107">
    <property type="entry name" value="Band_7"/>
</dbReference>
<sequence>MFPATTPLQPGGLVGFVTVIFLLIAIALVYSSVVIIRPYQKGAYTVLGTYRGVLDQGIHFIYPFVSDVTRFDMRTQTLDVPRQEAITRDNSPVTADAVVYIKVMDPKKAFLEVDNYERAVSNLAQTTLRAVLGDMELDDTLNKRGEINARIRKELDEPTDEWGVRVESVEVREVNPSKDVQQAMEQQTSAERKRRAMILEAQGERRSAIETAEGDKQSNIIRAQGEKQSQILEAQGDAISTVLRAKSAESMGERAVIDKGMETLAEIGQGESTKFILPQELTSLVGRYGKHLQGSDVKENGHSLEALDFDDETREMLGLDDIEEILGQIDEEAEVDVEAMEEEAQKIKQGQDSGLDSADEMIQEMDAEIDDDSSTTDVAGGPDDTTRTSEVDKDN</sequence>
<dbReference type="SMART" id="SM00244">
    <property type="entry name" value="PHB"/>
    <property type="match status" value="1"/>
</dbReference>
<dbReference type="FunFam" id="3.30.479.30:FF:000004">
    <property type="entry name" value="Putative membrane protease family, stomatin"/>
    <property type="match status" value="1"/>
</dbReference>
<reference evidence="8" key="2">
    <citation type="submission" date="2020-09" db="EMBL/GenBank/DDBJ databases">
        <authorList>
            <person name="Sun Q."/>
            <person name="Ohkuma M."/>
        </authorList>
    </citation>
    <scope>NUCLEOTIDE SEQUENCE</scope>
    <source>
        <strain evidence="8">JCM 15759</strain>
    </source>
</reference>
<accession>A0A830FVI0</accession>
<evidence type="ECO:0000256" key="2">
    <source>
        <dbReference type="ARBA" id="ARBA00008164"/>
    </source>
</evidence>
<feature type="compositionally biased region" description="Basic and acidic residues" evidence="5">
    <location>
        <begin position="384"/>
        <end position="395"/>
    </location>
</feature>
<keyword evidence="11" id="KW-1185">Reference proteome</keyword>
<dbReference type="PRINTS" id="PR00721">
    <property type="entry name" value="STOMATIN"/>
</dbReference>
<evidence type="ECO:0000313" key="9">
    <source>
        <dbReference type="EMBL" id="MDS0254175.1"/>
    </source>
</evidence>
<dbReference type="RefSeq" id="WP_005537832.1">
    <property type="nucleotide sequence ID" value="NZ_BAABDY010000004.1"/>
</dbReference>
<proteinExistence type="inferred from homology"/>
<dbReference type="InterPro" id="IPR036013">
    <property type="entry name" value="Band_7/SPFH_dom_sf"/>
</dbReference>
<evidence type="ECO:0000256" key="1">
    <source>
        <dbReference type="ARBA" id="ARBA00004167"/>
    </source>
</evidence>
<comment type="subcellular location">
    <subcellularLocation>
        <location evidence="1">Membrane</location>
        <topology evidence="1">Single-pass membrane protein</topology>
    </subcellularLocation>
</comment>
<protein>
    <submittedName>
        <fullName evidence="8">Phosphoesterase</fullName>
    </submittedName>
    <submittedName>
        <fullName evidence="9">SPFH/Band 7/PHB domain protein</fullName>
    </submittedName>
</protein>
<evidence type="ECO:0000313" key="11">
    <source>
        <dbReference type="Proteomes" id="UP001248536"/>
    </source>
</evidence>
<evidence type="ECO:0000313" key="8">
    <source>
        <dbReference type="EMBL" id="GGM43654.1"/>
    </source>
</evidence>
<feature type="domain" description="Band 7" evidence="7">
    <location>
        <begin position="31"/>
        <end position="188"/>
    </location>
</feature>
<organism evidence="8 10">
    <name type="scientific">Haloarcula argentinensis</name>
    <dbReference type="NCBI Taxonomy" id="43776"/>
    <lineage>
        <taxon>Archaea</taxon>
        <taxon>Methanobacteriati</taxon>
        <taxon>Methanobacteriota</taxon>
        <taxon>Stenosarchaea group</taxon>
        <taxon>Halobacteria</taxon>
        <taxon>Halobacteriales</taxon>
        <taxon>Haloarculaceae</taxon>
        <taxon>Haloarcula</taxon>
    </lineage>
</organism>
<name>A0A830FVI0_HALAR</name>
<gene>
    <name evidence="8" type="ORF">GCM10009006_26170</name>
    <name evidence="9" type="ORF">NC662_10690</name>
</gene>
<keyword evidence="3 6" id="KW-0812">Transmembrane</keyword>
<dbReference type="Gene3D" id="3.30.479.30">
    <property type="entry name" value="Band 7 domain"/>
    <property type="match status" value="1"/>
</dbReference>
<feature type="compositionally biased region" description="Acidic residues" evidence="5">
    <location>
        <begin position="357"/>
        <end position="374"/>
    </location>
</feature>
<dbReference type="InterPro" id="IPR001972">
    <property type="entry name" value="Stomatin_HflK_fam"/>
</dbReference>
<dbReference type="GO" id="GO:0005886">
    <property type="term" value="C:plasma membrane"/>
    <property type="evidence" value="ECO:0007669"/>
    <property type="project" value="UniProtKB-ARBA"/>
</dbReference>
<feature type="region of interest" description="Disordered" evidence="5">
    <location>
        <begin position="341"/>
        <end position="395"/>
    </location>
</feature>
<reference evidence="8" key="1">
    <citation type="journal article" date="2014" name="Int. J. Syst. Evol. Microbiol.">
        <title>Complete genome sequence of Corynebacterium casei LMG S-19264T (=DSM 44701T), isolated from a smear-ripened cheese.</title>
        <authorList>
            <consortium name="US DOE Joint Genome Institute (JGI-PGF)"/>
            <person name="Walter F."/>
            <person name="Albersmeier A."/>
            <person name="Kalinowski J."/>
            <person name="Ruckert C."/>
        </authorList>
    </citation>
    <scope>NUCLEOTIDE SEQUENCE</scope>
    <source>
        <strain evidence="8">JCM 15759</strain>
    </source>
</reference>